<dbReference type="Pfam" id="PF00296">
    <property type="entry name" value="Bac_luciferase"/>
    <property type="match status" value="1"/>
</dbReference>
<dbReference type="EMBL" id="JBHUOS010000001">
    <property type="protein sequence ID" value="MFD2914078.1"/>
    <property type="molecule type" value="Genomic_DNA"/>
</dbReference>
<comment type="caution">
    <text evidence="3">The sequence shown here is derived from an EMBL/GenBank/DDBJ whole genome shotgun (WGS) entry which is preliminary data.</text>
</comment>
<dbReference type="Proteomes" id="UP001597548">
    <property type="component" value="Unassembled WGS sequence"/>
</dbReference>
<dbReference type="NCBIfam" id="TIGR03558">
    <property type="entry name" value="oxido_grp_1"/>
    <property type="match status" value="1"/>
</dbReference>
<proteinExistence type="predicted"/>
<dbReference type="SUPFAM" id="SSF51679">
    <property type="entry name" value="Bacterial luciferase-like"/>
    <property type="match status" value="1"/>
</dbReference>
<dbReference type="EC" id="1.-.-.-" evidence="3"/>
<dbReference type="InterPro" id="IPR036661">
    <property type="entry name" value="Luciferase-like_sf"/>
</dbReference>
<reference evidence="4" key="1">
    <citation type="journal article" date="2019" name="Int. J. Syst. Evol. Microbiol.">
        <title>The Global Catalogue of Microorganisms (GCM) 10K type strain sequencing project: providing services to taxonomists for standard genome sequencing and annotation.</title>
        <authorList>
            <consortium name="The Broad Institute Genomics Platform"/>
            <consortium name="The Broad Institute Genome Sequencing Center for Infectious Disease"/>
            <person name="Wu L."/>
            <person name="Ma J."/>
        </authorList>
    </citation>
    <scope>NUCLEOTIDE SEQUENCE [LARGE SCALE GENOMIC DNA]</scope>
    <source>
        <strain evidence="4">KCTC 32514</strain>
    </source>
</reference>
<gene>
    <name evidence="3" type="ORF">ACFS29_00375</name>
</gene>
<evidence type="ECO:0000313" key="4">
    <source>
        <dbReference type="Proteomes" id="UP001597548"/>
    </source>
</evidence>
<dbReference type="RefSeq" id="WP_194507168.1">
    <property type="nucleotide sequence ID" value="NZ_JADILU010000002.1"/>
</dbReference>
<evidence type="ECO:0000256" key="1">
    <source>
        <dbReference type="ARBA" id="ARBA00007789"/>
    </source>
</evidence>
<feature type="domain" description="Luciferase-like" evidence="2">
    <location>
        <begin position="12"/>
        <end position="302"/>
    </location>
</feature>
<protein>
    <submittedName>
        <fullName evidence="3">LLM class flavin-dependent oxidoreductase</fullName>
        <ecNumber evidence="3">1.-.-.-</ecNumber>
    </submittedName>
</protein>
<dbReference type="Gene3D" id="3.20.20.30">
    <property type="entry name" value="Luciferase-like domain"/>
    <property type="match status" value="1"/>
</dbReference>
<name>A0ABW5ZQX5_9FLAO</name>
<evidence type="ECO:0000313" key="3">
    <source>
        <dbReference type="EMBL" id="MFD2914078.1"/>
    </source>
</evidence>
<keyword evidence="3" id="KW-0560">Oxidoreductase</keyword>
<dbReference type="InterPro" id="IPR019949">
    <property type="entry name" value="CmoO-like"/>
</dbReference>
<sequence length="335" mass="37229">MKTHHTLYSILDLALVSKDHTLKQTFNNALELAQKAETFGYTRYWLAEHHNSSNIGSTATSVLIGYVAQGTDTLRIGSGGIMLPNHSPLIIAEQFGTLGSLYPNRIDLGLGRAPGTDRETAEAIRSDFMQAAQSFPNELEKIQKYFSTENVTSKVRATVAEGVDVPIYILGSSTDSAHLAAKKGLPYAFASHFATTHLWDALAIYRKEFKPSKVLQKPYTIVGVNIIIADTDEEAQRLSTSLIRMIVGLFTGKRDAVQPPTEMTNDLEQVLQNPQVHQMLKYSFIGSKATVKAQVKEFIEQTQADELIAVTNIYDIKDRIRSYELFAEIMEELNA</sequence>
<dbReference type="PANTHER" id="PTHR30137:SF6">
    <property type="entry name" value="LUCIFERASE-LIKE MONOOXYGENASE"/>
    <property type="match status" value="1"/>
</dbReference>
<dbReference type="InterPro" id="IPR011251">
    <property type="entry name" value="Luciferase-like_dom"/>
</dbReference>
<evidence type="ECO:0000259" key="2">
    <source>
        <dbReference type="Pfam" id="PF00296"/>
    </source>
</evidence>
<dbReference type="PANTHER" id="PTHR30137">
    <property type="entry name" value="LUCIFERASE-LIKE MONOOXYGENASE"/>
    <property type="match status" value="1"/>
</dbReference>
<dbReference type="GO" id="GO:0016491">
    <property type="term" value="F:oxidoreductase activity"/>
    <property type="evidence" value="ECO:0007669"/>
    <property type="project" value="UniProtKB-KW"/>
</dbReference>
<keyword evidence="4" id="KW-1185">Reference proteome</keyword>
<accession>A0ABW5ZQX5</accession>
<comment type="similarity">
    <text evidence="1">To bacterial alkanal monooxygenase alpha and beta chains.</text>
</comment>
<dbReference type="InterPro" id="IPR050766">
    <property type="entry name" value="Bact_Lucif_Oxidored"/>
</dbReference>
<organism evidence="3 4">
    <name type="scientific">Psychroserpens luteus</name>
    <dbReference type="NCBI Taxonomy" id="1434066"/>
    <lineage>
        <taxon>Bacteria</taxon>
        <taxon>Pseudomonadati</taxon>
        <taxon>Bacteroidota</taxon>
        <taxon>Flavobacteriia</taxon>
        <taxon>Flavobacteriales</taxon>
        <taxon>Flavobacteriaceae</taxon>
        <taxon>Psychroserpens</taxon>
    </lineage>
</organism>